<protein>
    <recommendedName>
        <fullName evidence="3">SCP domain-containing protein</fullName>
    </recommendedName>
</protein>
<gene>
    <name evidence="1" type="ORF">WA026_015696</name>
</gene>
<accession>A0AAW1V2T3</accession>
<dbReference type="AlphaFoldDB" id="A0AAW1V2T3"/>
<name>A0AAW1V2T3_9CUCU</name>
<keyword evidence="2" id="KW-1185">Reference proteome</keyword>
<evidence type="ECO:0008006" key="3">
    <source>
        <dbReference type="Google" id="ProtNLM"/>
    </source>
</evidence>
<organism evidence="1 2">
    <name type="scientific">Henosepilachna vigintioctopunctata</name>
    <dbReference type="NCBI Taxonomy" id="420089"/>
    <lineage>
        <taxon>Eukaryota</taxon>
        <taxon>Metazoa</taxon>
        <taxon>Ecdysozoa</taxon>
        <taxon>Arthropoda</taxon>
        <taxon>Hexapoda</taxon>
        <taxon>Insecta</taxon>
        <taxon>Pterygota</taxon>
        <taxon>Neoptera</taxon>
        <taxon>Endopterygota</taxon>
        <taxon>Coleoptera</taxon>
        <taxon>Polyphaga</taxon>
        <taxon>Cucujiformia</taxon>
        <taxon>Coccinelloidea</taxon>
        <taxon>Coccinellidae</taxon>
        <taxon>Epilachninae</taxon>
        <taxon>Epilachnini</taxon>
        <taxon>Henosepilachna</taxon>
    </lineage>
</organism>
<dbReference type="Proteomes" id="UP001431783">
    <property type="component" value="Unassembled WGS sequence"/>
</dbReference>
<evidence type="ECO:0000313" key="1">
    <source>
        <dbReference type="EMBL" id="KAK9886184.1"/>
    </source>
</evidence>
<dbReference type="EMBL" id="JARQZJ010000099">
    <property type="protein sequence ID" value="KAK9886184.1"/>
    <property type="molecule type" value="Genomic_DNA"/>
</dbReference>
<comment type="caution">
    <text evidence="1">The sequence shown here is derived from an EMBL/GenBank/DDBJ whole genome shotgun (WGS) entry which is preliminary data.</text>
</comment>
<sequence length="160" mass="18257">MNESKLNLGEINLFDPEELYAIALHLLFLEFLRKGGFMWVESPERMLKKVQSNDTSVLVWTLILMRRRNLFQRALIRRSVLASPFRSGEGSHGGSALYCKESIEFKVGYDVEQLSVCNVIECSAIRLNSCSEKMIVVCVYRPDISPLADNGLFLRDSCPY</sequence>
<reference evidence="1 2" key="1">
    <citation type="submission" date="2023-03" db="EMBL/GenBank/DDBJ databases">
        <title>Genome insight into feeding habits of ladybird beetles.</title>
        <authorList>
            <person name="Li H.-S."/>
            <person name="Huang Y.-H."/>
            <person name="Pang H."/>
        </authorList>
    </citation>
    <scope>NUCLEOTIDE SEQUENCE [LARGE SCALE GENOMIC DNA]</scope>
    <source>
        <strain evidence="1">SYSU_2023b</strain>
        <tissue evidence="1">Whole body</tissue>
    </source>
</reference>
<proteinExistence type="predicted"/>
<evidence type="ECO:0000313" key="2">
    <source>
        <dbReference type="Proteomes" id="UP001431783"/>
    </source>
</evidence>